<dbReference type="Proteomes" id="UP000069241">
    <property type="component" value="Chromosome"/>
</dbReference>
<dbReference type="EMBL" id="CP014229">
    <property type="protein sequence ID" value="AMD90538.1"/>
    <property type="molecule type" value="Genomic_DNA"/>
</dbReference>
<evidence type="ECO:0000313" key="2">
    <source>
        <dbReference type="Proteomes" id="UP000069241"/>
    </source>
</evidence>
<sequence length="66" mass="7611">MNGLKFTSPKDRAGAFRPQVSRKIVMIPIHIPQKRQIRRVAFMVLHSFLSLGTRYKEKIDLSSKEG</sequence>
<keyword evidence="2" id="KW-1185">Reference proteome</keyword>
<reference evidence="2" key="1">
    <citation type="submission" date="2016-02" db="EMBL/GenBank/DDBJ databases">
        <authorList>
            <person name="Holder M.E."/>
            <person name="Ajami N.J."/>
            <person name="Petrosino J.F."/>
        </authorList>
    </citation>
    <scope>NUCLEOTIDE SEQUENCE [LARGE SCALE GENOMIC DNA]</scope>
    <source>
        <strain evidence="2">CCUG 45958</strain>
    </source>
</reference>
<accession>A0A0X8JLG9</accession>
<organism evidence="1 2">
    <name type="scientific">Desulfovibrio fairfieldensis</name>
    <dbReference type="NCBI Taxonomy" id="44742"/>
    <lineage>
        <taxon>Bacteria</taxon>
        <taxon>Pseudomonadati</taxon>
        <taxon>Thermodesulfobacteriota</taxon>
        <taxon>Desulfovibrionia</taxon>
        <taxon>Desulfovibrionales</taxon>
        <taxon>Desulfovibrionaceae</taxon>
        <taxon>Desulfovibrio</taxon>
    </lineage>
</organism>
<protein>
    <submittedName>
        <fullName evidence="1">Uncharacterized protein</fullName>
    </submittedName>
</protein>
<proteinExistence type="predicted"/>
<name>A0A0X8JLG9_9BACT</name>
<gene>
    <name evidence="1" type="ORF">AXF13_10635</name>
</gene>
<dbReference type="AlphaFoldDB" id="A0A0X8JLG9"/>
<evidence type="ECO:0000313" key="1">
    <source>
        <dbReference type="EMBL" id="AMD90538.1"/>
    </source>
</evidence>
<dbReference type="KEGG" id="dfi:AXF13_10635"/>